<reference evidence="3 4" key="1">
    <citation type="submission" date="2018-06" db="EMBL/GenBank/DDBJ databases">
        <authorList>
            <consortium name="Pathogen Informatics"/>
            <person name="Doyle S."/>
        </authorList>
    </citation>
    <scope>NUCLEOTIDE SEQUENCE [LARGE SCALE GENOMIC DNA]</scope>
    <source>
        <strain evidence="3 4">NCTC4824</strain>
    </source>
</reference>
<keyword evidence="1" id="KW-1133">Transmembrane helix</keyword>
<dbReference type="RefSeq" id="WP_066145389.1">
    <property type="nucleotide sequence ID" value="NZ_CBCSGM010000006.1"/>
</dbReference>
<feature type="signal peptide" evidence="2">
    <location>
        <begin position="1"/>
        <end position="22"/>
    </location>
</feature>
<feature type="chain" id="PRO_5015959959" evidence="2">
    <location>
        <begin position="23"/>
        <end position="330"/>
    </location>
</feature>
<evidence type="ECO:0000313" key="4">
    <source>
        <dbReference type="Proteomes" id="UP000249134"/>
    </source>
</evidence>
<feature type="transmembrane region" description="Helical" evidence="1">
    <location>
        <begin position="163"/>
        <end position="180"/>
    </location>
</feature>
<feature type="transmembrane region" description="Helical" evidence="1">
    <location>
        <begin position="44"/>
        <end position="63"/>
    </location>
</feature>
<keyword evidence="4" id="KW-1185">Reference proteome</keyword>
<protein>
    <submittedName>
        <fullName evidence="3">Uncharacterized protein</fullName>
    </submittedName>
</protein>
<feature type="transmembrane region" description="Helical" evidence="1">
    <location>
        <begin position="308"/>
        <end position="329"/>
    </location>
</feature>
<dbReference type="AlphaFoldDB" id="A0A2X4YHY3"/>
<feature type="transmembrane region" description="Helical" evidence="1">
    <location>
        <begin position="139"/>
        <end position="157"/>
    </location>
</feature>
<feature type="transmembrane region" description="Helical" evidence="1">
    <location>
        <begin position="187"/>
        <end position="206"/>
    </location>
</feature>
<keyword evidence="1" id="KW-0472">Membrane</keyword>
<evidence type="ECO:0000256" key="2">
    <source>
        <dbReference type="SAM" id="SignalP"/>
    </source>
</evidence>
<feature type="transmembrane region" description="Helical" evidence="1">
    <location>
        <begin position="88"/>
        <end position="107"/>
    </location>
</feature>
<feature type="transmembrane region" description="Helical" evidence="1">
    <location>
        <begin position="226"/>
        <end position="245"/>
    </location>
</feature>
<evidence type="ECO:0000313" key="3">
    <source>
        <dbReference type="EMBL" id="SQI51375.1"/>
    </source>
</evidence>
<keyword evidence="1" id="KW-0812">Transmembrane</keyword>
<keyword evidence="2" id="KW-0732">Signal</keyword>
<dbReference type="KEGG" id="blen:NCTC4824_00210"/>
<gene>
    <name evidence="3" type="ORF">NCTC4824_00210</name>
</gene>
<name>A0A2X4YHY3_LEDLE</name>
<accession>A0A2X4YHY3</accession>
<dbReference type="Proteomes" id="UP000249134">
    <property type="component" value="Chromosome 1"/>
</dbReference>
<feature type="transmembrane region" description="Helical" evidence="1">
    <location>
        <begin position="113"/>
        <end position="132"/>
    </location>
</feature>
<evidence type="ECO:0000256" key="1">
    <source>
        <dbReference type="SAM" id="Phobius"/>
    </source>
</evidence>
<proteinExistence type="predicted"/>
<feature type="transmembrane region" description="Helical" evidence="1">
    <location>
        <begin position="252"/>
        <end position="271"/>
    </location>
</feature>
<dbReference type="EMBL" id="LS483476">
    <property type="protein sequence ID" value="SQI51375.1"/>
    <property type="molecule type" value="Genomic_DNA"/>
</dbReference>
<organism evidence="3 4">
    <name type="scientific">Lederbergia lenta</name>
    <name type="common">Bacillus lentus</name>
    <dbReference type="NCBI Taxonomy" id="1467"/>
    <lineage>
        <taxon>Bacteria</taxon>
        <taxon>Bacillati</taxon>
        <taxon>Bacillota</taxon>
        <taxon>Bacilli</taxon>
        <taxon>Bacillales</taxon>
        <taxon>Bacillaceae</taxon>
        <taxon>Lederbergia</taxon>
    </lineage>
</organism>
<sequence>MKRFFISLFVFGLLTSPLFANAHVKWFTKVNPEKETLDTILSPLFIILTFLTAIFLALLTILIRKTEDSARIKLWEQKYSNFKHSQSLLRYGTALALIIQVTNGTLFAPEFHLQQSFSIILIWIAIICLLIPSHYATKASSLILLCLFIQYIIENGLFHMLDYSFYFALILFFLLIKTRWEKAGFPLLYIITGISLCWVAVEKWVYPNMTVNIIEAYNVPTFGFEPTIFIVMAAFIEFIIGYSWIAGILNRSLGIIFTIILILTTMLFGYAEFIGHFMIHVILITFILEGKPLYKTSLKRCQTVTEQCIFIFCNFLLVISTFVLVYYRFA</sequence>